<comment type="subcellular location">
    <subcellularLocation>
        <location evidence="1 8">Cytoplasm</location>
    </subcellularLocation>
</comment>
<evidence type="ECO:0000256" key="3">
    <source>
        <dbReference type="ARBA" id="ARBA00022598"/>
    </source>
</evidence>
<comment type="function">
    <text evidence="8">Ligates lysine onto the cytidine present at position 34 of the AUA codon-specific tRNA(Ile) that contains the anticodon CAU, in an ATP-dependent manner. Cytidine is converted to lysidine, thus changing the amino acid specificity of the tRNA from methionine to isoleucine.</text>
</comment>
<dbReference type="SMART" id="SM00977">
    <property type="entry name" value="TilS_C"/>
    <property type="match status" value="1"/>
</dbReference>
<dbReference type="GO" id="GO:0005737">
    <property type="term" value="C:cytoplasm"/>
    <property type="evidence" value="ECO:0007669"/>
    <property type="project" value="UniProtKB-SubCell"/>
</dbReference>
<dbReference type="InterPro" id="IPR012796">
    <property type="entry name" value="Lysidine-tRNA-synth_C"/>
</dbReference>
<accession>A0A4V2W2B3</accession>
<keyword evidence="5 8" id="KW-0547">Nucleotide-binding</keyword>
<keyword evidence="4 8" id="KW-0819">tRNA processing</keyword>
<dbReference type="AlphaFoldDB" id="A0A4V2W2B3"/>
<comment type="caution">
    <text evidence="10">The sequence shown here is derived from an EMBL/GenBank/DDBJ whole genome shotgun (WGS) entry which is preliminary data.</text>
</comment>
<sequence length="447" mass="50648">MASSKKQLLSDLPPNVKSILESWVNPGHRLVLGLSGGIDSVVLLDILSQLQSSLDFQLSAVHINHQLSPFASNWATFCQQLCNHYQVPLQLVPVDLNRESGCSLEAVAREARYAEYFKQDVDFVVLAQHLDDQAETLLLQLLRGTGMKGSSAMPVARVCKSGATILRPLLKSTRKEIESYAELHHLRWVEDESNENVAFDRNFLRHKVFPVFEQRFPAYRQTFLRFSQHFAEASELLDDLAAIDAQHSIVEGRLQLESVRDLSNVRAKNVLRYFLGCMGISMPSADRLSEMLRQLLDAAKDANVRIVLGDNEIRRFKNQAYVCQKTKKGQVELCWTWQGESELKLSGIAGTLIFEKVVGQGISMDKLLSDNVLIRLRRGGERLRPDCLRPRRTLKNLYQEKQIPPWKREAQPLMYSGENLVWAAEFGVDCSYQAQDGEPGLIVKLKN</sequence>
<comment type="catalytic activity">
    <reaction evidence="7 8">
        <text>cytidine(34) in tRNA(Ile2) + L-lysine + ATP = lysidine(34) in tRNA(Ile2) + AMP + diphosphate + H(+)</text>
        <dbReference type="Rhea" id="RHEA:43744"/>
        <dbReference type="Rhea" id="RHEA-COMP:10625"/>
        <dbReference type="Rhea" id="RHEA-COMP:10670"/>
        <dbReference type="ChEBI" id="CHEBI:15378"/>
        <dbReference type="ChEBI" id="CHEBI:30616"/>
        <dbReference type="ChEBI" id="CHEBI:32551"/>
        <dbReference type="ChEBI" id="CHEBI:33019"/>
        <dbReference type="ChEBI" id="CHEBI:82748"/>
        <dbReference type="ChEBI" id="CHEBI:83665"/>
        <dbReference type="ChEBI" id="CHEBI:456215"/>
        <dbReference type="EC" id="6.3.4.19"/>
    </reaction>
</comment>
<evidence type="ECO:0000256" key="7">
    <source>
        <dbReference type="ARBA" id="ARBA00048539"/>
    </source>
</evidence>
<keyword evidence="6 8" id="KW-0067">ATP-binding</keyword>
<feature type="domain" description="Lysidine-tRNA(Ile) synthetase C-terminal" evidence="9">
    <location>
        <begin position="372"/>
        <end position="445"/>
    </location>
</feature>
<dbReference type="NCBIfam" id="TIGR02433">
    <property type="entry name" value="lysidine_TilS_C"/>
    <property type="match status" value="1"/>
</dbReference>
<dbReference type="InterPro" id="IPR014729">
    <property type="entry name" value="Rossmann-like_a/b/a_fold"/>
</dbReference>
<dbReference type="Pfam" id="PF11734">
    <property type="entry name" value="TilS_C"/>
    <property type="match status" value="1"/>
</dbReference>
<keyword evidence="2 8" id="KW-0963">Cytoplasm</keyword>
<comment type="similarity">
    <text evidence="8">Belongs to the tRNA(Ile)-lysidine synthase family.</text>
</comment>
<evidence type="ECO:0000259" key="9">
    <source>
        <dbReference type="SMART" id="SM00977"/>
    </source>
</evidence>
<keyword evidence="3 8" id="KW-0436">Ligase</keyword>
<feature type="binding site" evidence="8">
    <location>
        <begin position="35"/>
        <end position="40"/>
    </location>
    <ligand>
        <name>ATP</name>
        <dbReference type="ChEBI" id="CHEBI:30616"/>
    </ligand>
</feature>
<dbReference type="InterPro" id="IPR015262">
    <property type="entry name" value="tRNA_Ile_lys_synt_subst-bd"/>
</dbReference>
<dbReference type="PANTHER" id="PTHR43033:SF1">
    <property type="entry name" value="TRNA(ILE)-LYSIDINE SYNTHASE-RELATED"/>
    <property type="match status" value="1"/>
</dbReference>
<evidence type="ECO:0000313" key="11">
    <source>
        <dbReference type="Proteomes" id="UP000295367"/>
    </source>
</evidence>
<protein>
    <recommendedName>
        <fullName evidence="8">tRNA(Ile)-lysidine synthase</fullName>
        <ecNumber evidence="8">6.3.4.19</ecNumber>
    </recommendedName>
    <alternativeName>
        <fullName evidence="8">tRNA(Ile)-2-lysyl-cytidine synthase</fullName>
    </alternativeName>
    <alternativeName>
        <fullName evidence="8">tRNA(Ile)-lysidine synthetase</fullName>
    </alternativeName>
</protein>
<dbReference type="HAMAP" id="MF_01161">
    <property type="entry name" value="tRNA_Ile_lys_synt"/>
    <property type="match status" value="1"/>
</dbReference>
<evidence type="ECO:0000256" key="1">
    <source>
        <dbReference type="ARBA" id="ARBA00004496"/>
    </source>
</evidence>
<dbReference type="SUPFAM" id="SSF56037">
    <property type="entry name" value="PheT/TilS domain"/>
    <property type="match status" value="1"/>
</dbReference>
<reference evidence="10 11" key="1">
    <citation type="submission" date="2019-03" db="EMBL/GenBank/DDBJ databases">
        <title>Genomic Encyclopedia of Type Strains, Phase IV (KMG-IV): sequencing the most valuable type-strain genomes for metagenomic binning, comparative biology and taxonomic classification.</title>
        <authorList>
            <person name="Goeker M."/>
        </authorList>
    </citation>
    <scope>NUCLEOTIDE SEQUENCE [LARGE SCALE GENOMIC DNA]</scope>
    <source>
        <strain evidence="10 11">DSM 100309</strain>
    </source>
</reference>
<comment type="domain">
    <text evidence="8">The N-terminal region contains the highly conserved SGGXDS motif, predicted to be a P-loop motif involved in ATP binding.</text>
</comment>
<gene>
    <name evidence="8" type="primary">tilS</name>
    <name evidence="10" type="ORF">EDC63_10578</name>
</gene>
<dbReference type="SUPFAM" id="SSF52402">
    <property type="entry name" value="Adenine nucleotide alpha hydrolases-like"/>
    <property type="match status" value="1"/>
</dbReference>
<organism evidence="10 11">
    <name type="scientific">Sulfurirhabdus autotrophica</name>
    <dbReference type="NCBI Taxonomy" id="1706046"/>
    <lineage>
        <taxon>Bacteria</taxon>
        <taxon>Pseudomonadati</taxon>
        <taxon>Pseudomonadota</taxon>
        <taxon>Betaproteobacteria</taxon>
        <taxon>Nitrosomonadales</taxon>
        <taxon>Sulfuricellaceae</taxon>
        <taxon>Sulfurirhabdus</taxon>
    </lineage>
</organism>
<evidence type="ECO:0000313" key="10">
    <source>
        <dbReference type="EMBL" id="TCV87409.1"/>
    </source>
</evidence>
<evidence type="ECO:0000256" key="5">
    <source>
        <dbReference type="ARBA" id="ARBA00022741"/>
    </source>
</evidence>
<dbReference type="Gene3D" id="1.20.59.20">
    <property type="match status" value="1"/>
</dbReference>
<dbReference type="NCBIfam" id="TIGR02432">
    <property type="entry name" value="lysidine_TilS_N"/>
    <property type="match status" value="1"/>
</dbReference>
<dbReference type="GO" id="GO:0005524">
    <property type="term" value="F:ATP binding"/>
    <property type="evidence" value="ECO:0007669"/>
    <property type="project" value="UniProtKB-UniRule"/>
</dbReference>
<evidence type="ECO:0000256" key="6">
    <source>
        <dbReference type="ARBA" id="ARBA00022840"/>
    </source>
</evidence>
<dbReference type="RefSeq" id="WP_124945605.1">
    <property type="nucleotide sequence ID" value="NZ_BHVT01000017.1"/>
</dbReference>
<evidence type="ECO:0000256" key="2">
    <source>
        <dbReference type="ARBA" id="ARBA00022490"/>
    </source>
</evidence>
<evidence type="ECO:0000256" key="8">
    <source>
        <dbReference type="HAMAP-Rule" id="MF_01161"/>
    </source>
</evidence>
<dbReference type="PANTHER" id="PTHR43033">
    <property type="entry name" value="TRNA(ILE)-LYSIDINE SYNTHASE-RELATED"/>
    <property type="match status" value="1"/>
</dbReference>
<dbReference type="EC" id="6.3.4.19" evidence="8"/>
<name>A0A4V2W2B3_9PROT</name>
<dbReference type="Gene3D" id="3.40.50.620">
    <property type="entry name" value="HUPs"/>
    <property type="match status" value="1"/>
</dbReference>
<dbReference type="InterPro" id="IPR012795">
    <property type="entry name" value="tRNA_Ile_lys_synt_N"/>
</dbReference>
<dbReference type="CDD" id="cd01992">
    <property type="entry name" value="TilS_N"/>
    <property type="match status" value="1"/>
</dbReference>
<dbReference type="Pfam" id="PF09179">
    <property type="entry name" value="TilS"/>
    <property type="match status" value="1"/>
</dbReference>
<keyword evidence="11" id="KW-1185">Reference proteome</keyword>
<dbReference type="Proteomes" id="UP000295367">
    <property type="component" value="Unassembled WGS sequence"/>
</dbReference>
<dbReference type="InterPro" id="IPR011063">
    <property type="entry name" value="TilS/TtcA_N"/>
</dbReference>
<evidence type="ECO:0000256" key="4">
    <source>
        <dbReference type="ARBA" id="ARBA00022694"/>
    </source>
</evidence>
<proteinExistence type="inferred from homology"/>
<dbReference type="Pfam" id="PF01171">
    <property type="entry name" value="ATP_bind_3"/>
    <property type="match status" value="1"/>
</dbReference>
<dbReference type="OrthoDB" id="9807403at2"/>
<dbReference type="GO" id="GO:0006400">
    <property type="term" value="P:tRNA modification"/>
    <property type="evidence" value="ECO:0007669"/>
    <property type="project" value="UniProtKB-UniRule"/>
</dbReference>
<dbReference type="SUPFAM" id="SSF82829">
    <property type="entry name" value="MesJ substrate recognition domain-like"/>
    <property type="match status" value="1"/>
</dbReference>
<dbReference type="EMBL" id="SMCO01000005">
    <property type="protein sequence ID" value="TCV87409.1"/>
    <property type="molecule type" value="Genomic_DNA"/>
</dbReference>
<dbReference type="InterPro" id="IPR012094">
    <property type="entry name" value="tRNA_Ile_lys_synt"/>
</dbReference>
<dbReference type="GO" id="GO:0032267">
    <property type="term" value="F:tRNA(Ile)-lysidine synthase activity"/>
    <property type="evidence" value="ECO:0007669"/>
    <property type="project" value="UniProtKB-EC"/>
</dbReference>